<evidence type="ECO:0000256" key="6">
    <source>
        <dbReference type="ARBA" id="ARBA00022723"/>
    </source>
</evidence>
<evidence type="ECO:0000259" key="17">
    <source>
        <dbReference type="Pfam" id="PF07731"/>
    </source>
</evidence>
<evidence type="ECO:0000256" key="16">
    <source>
        <dbReference type="SAM" id="MobiDB-lite"/>
    </source>
</evidence>
<keyword evidence="15" id="KW-0325">Glycoprotein</keyword>
<dbReference type="GO" id="GO:0016020">
    <property type="term" value="C:membrane"/>
    <property type="evidence" value="ECO:0007669"/>
    <property type="project" value="UniProtKB-SubCell"/>
</dbReference>
<name>A0A564ZEH5_9BACT</name>
<keyword evidence="11" id="KW-0186">Copper</keyword>
<dbReference type="FunFam" id="2.60.40.420:FF:000002">
    <property type="entry name" value="Hephaestin like 1"/>
    <property type="match status" value="1"/>
</dbReference>
<keyword evidence="10" id="KW-0560">Oxidoreductase</keyword>
<dbReference type="Gene3D" id="2.60.40.420">
    <property type="entry name" value="Cupredoxins - blue copper proteins"/>
    <property type="match status" value="1"/>
</dbReference>
<gene>
    <name evidence="19" type="ORF">MELA_00074</name>
</gene>
<evidence type="ECO:0000256" key="1">
    <source>
        <dbReference type="ARBA" id="ARBA00001935"/>
    </source>
</evidence>
<evidence type="ECO:0000256" key="4">
    <source>
        <dbReference type="ARBA" id="ARBA00022448"/>
    </source>
</evidence>
<evidence type="ECO:0000313" key="20">
    <source>
        <dbReference type="Proteomes" id="UP000334340"/>
    </source>
</evidence>
<evidence type="ECO:0000256" key="13">
    <source>
        <dbReference type="ARBA" id="ARBA00023136"/>
    </source>
</evidence>
<comment type="cofactor">
    <cofactor evidence="1">
        <name>Cu cation</name>
        <dbReference type="ChEBI" id="CHEBI:23378"/>
    </cofactor>
</comment>
<dbReference type="Pfam" id="PF07731">
    <property type="entry name" value="Cu-oxidase_2"/>
    <property type="match status" value="1"/>
</dbReference>
<evidence type="ECO:0000256" key="8">
    <source>
        <dbReference type="ARBA" id="ARBA00022737"/>
    </source>
</evidence>
<keyword evidence="14" id="KW-1015">Disulfide bond</keyword>
<dbReference type="InterPro" id="IPR045087">
    <property type="entry name" value="Cu-oxidase_fam"/>
</dbReference>
<dbReference type="Pfam" id="PF07732">
    <property type="entry name" value="Cu-oxidase_3"/>
    <property type="match status" value="1"/>
</dbReference>
<dbReference type="GO" id="GO:0006811">
    <property type="term" value="P:monoatomic ion transport"/>
    <property type="evidence" value="ECO:0007669"/>
    <property type="project" value="UniProtKB-KW"/>
</dbReference>
<organism evidence="19 20">
    <name type="scientific">Candidatus Methylomirabilis lanthanidiphila</name>
    <dbReference type="NCBI Taxonomy" id="2211376"/>
    <lineage>
        <taxon>Bacteria</taxon>
        <taxon>Candidatus Methylomirabilota</taxon>
        <taxon>Candidatus Methylomirabilia</taxon>
        <taxon>Candidatus Methylomirabilales</taxon>
        <taxon>Candidatus Methylomirabilaceae</taxon>
        <taxon>Candidatus Methylomirabilis</taxon>
    </lineage>
</organism>
<dbReference type="InterPro" id="IPR002355">
    <property type="entry name" value="Cu_oxidase_Cu_BS"/>
</dbReference>
<proteinExistence type="inferred from homology"/>
<reference evidence="19 20" key="1">
    <citation type="submission" date="2019-07" db="EMBL/GenBank/DDBJ databases">
        <authorList>
            <person name="Cremers G."/>
        </authorList>
    </citation>
    <scope>NUCLEOTIDE SEQUENCE [LARGE SCALE GENOMIC DNA]</scope>
</reference>
<dbReference type="EMBL" id="CABIKM010000001">
    <property type="protein sequence ID" value="VUZ83721.1"/>
    <property type="molecule type" value="Genomic_DNA"/>
</dbReference>
<evidence type="ECO:0000256" key="5">
    <source>
        <dbReference type="ARBA" id="ARBA00022692"/>
    </source>
</evidence>
<keyword evidence="20" id="KW-1185">Reference proteome</keyword>
<feature type="region of interest" description="Disordered" evidence="16">
    <location>
        <begin position="156"/>
        <end position="176"/>
    </location>
</feature>
<dbReference type="PANTHER" id="PTHR11709">
    <property type="entry name" value="MULTI-COPPER OXIDASE"/>
    <property type="match status" value="1"/>
</dbReference>
<feature type="domain" description="Plastocyanin-like" evidence="17">
    <location>
        <begin position="289"/>
        <end position="385"/>
    </location>
</feature>
<keyword evidence="12" id="KW-0406">Ion transport</keyword>
<dbReference type="Proteomes" id="UP000334340">
    <property type="component" value="Unassembled WGS sequence"/>
</dbReference>
<evidence type="ECO:0000256" key="15">
    <source>
        <dbReference type="ARBA" id="ARBA00023180"/>
    </source>
</evidence>
<dbReference type="SUPFAM" id="SSF49503">
    <property type="entry name" value="Cupredoxins"/>
    <property type="match status" value="2"/>
</dbReference>
<protein>
    <submittedName>
        <fullName evidence="19">Multicopper oxidase</fullName>
    </submittedName>
</protein>
<keyword evidence="4" id="KW-0813">Transport</keyword>
<dbReference type="PROSITE" id="PS00079">
    <property type="entry name" value="MULTICOPPER_OXIDASE1"/>
    <property type="match status" value="1"/>
</dbReference>
<dbReference type="PROSITE" id="PS00080">
    <property type="entry name" value="MULTICOPPER_OXIDASE2"/>
    <property type="match status" value="1"/>
</dbReference>
<comment type="similarity">
    <text evidence="3">Belongs to the multicopper oxidase family.</text>
</comment>
<dbReference type="InterPro" id="IPR011706">
    <property type="entry name" value="Cu-oxidase_C"/>
</dbReference>
<evidence type="ECO:0000259" key="18">
    <source>
        <dbReference type="Pfam" id="PF07732"/>
    </source>
</evidence>
<keyword evidence="6" id="KW-0479">Metal-binding</keyword>
<evidence type="ECO:0000256" key="10">
    <source>
        <dbReference type="ARBA" id="ARBA00023002"/>
    </source>
</evidence>
<dbReference type="CDD" id="cd04200">
    <property type="entry name" value="CuRO_2_ceruloplasmin_like"/>
    <property type="match status" value="1"/>
</dbReference>
<dbReference type="InterPro" id="IPR033138">
    <property type="entry name" value="Cu_oxidase_CS"/>
</dbReference>
<evidence type="ECO:0000256" key="3">
    <source>
        <dbReference type="ARBA" id="ARBA00010609"/>
    </source>
</evidence>
<accession>A0A564ZEH5</accession>
<feature type="domain" description="Plastocyanin-like" evidence="18">
    <location>
        <begin position="118"/>
        <end position="228"/>
    </location>
</feature>
<evidence type="ECO:0000256" key="7">
    <source>
        <dbReference type="ARBA" id="ARBA00022729"/>
    </source>
</evidence>
<evidence type="ECO:0000256" key="9">
    <source>
        <dbReference type="ARBA" id="ARBA00022989"/>
    </source>
</evidence>
<keyword evidence="7" id="KW-0732">Signal</keyword>
<evidence type="ECO:0000313" key="19">
    <source>
        <dbReference type="EMBL" id="VUZ83721.1"/>
    </source>
</evidence>
<evidence type="ECO:0000256" key="11">
    <source>
        <dbReference type="ARBA" id="ARBA00023008"/>
    </source>
</evidence>
<keyword evidence="13" id="KW-0472">Membrane</keyword>
<dbReference type="PANTHER" id="PTHR11709:SF394">
    <property type="entry name" value="FI03373P-RELATED"/>
    <property type="match status" value="1"/>
</dbReference>
<evidence type="ECO:0000256" key="14">
    <source>
        <dbReference type="ARBA" id="ARBA00023157"/>
    </source>
</evidence>
<keyword evidence="8" id="KW-0677">Repeat</keyword>
<sequence length="386" mass="43270">MHDSRRSLVVCRSGRNWELRRLLLLFVPVLTMLIGCTSAMAQQTRMYFIAAVDVDWDYAPTGINQISGAAFGETENVFVHSGKERIGKVYQKAAYREFTDGAFTTLKPVDPRWEHLGIMGPVIRAEVGDTIQVVFKNMTGFPASMHPHGVLYAKSSEGTPYNDGTSGSDKADDAVPPDGTHTYIWLVPERAGPGPMDGSSLAWMYHSHTDEPKDTNTGLIGPLIITRKGSANPDGSPKDIDREFVTLFTVFDENASHYLEQNVERFTSKPRRVLKKRLEDEDFRESNLMHVVNGYVYGNLPGLTMKQGERVRWYLQAYGTEVDLHTPHWHGQTALIMGMRMDMVELLPGSMKTADMTPDVPGTWLYHCHVNDHIDAGMMALFTVTE</sequence>
<evidence type="ECO:0000256" key="2">
    <source>
        <dbReference type="ARBA" id="ARBA00004167"/>
    </source>
</evidence>
<dbReference type="GO" id="GO:0016491">
    <property type="term" value="F:oxidoreductase activity"/>
    <property type="evidence" value="ECO:0007669"/>
    <property type="project" value="UniProtKB-KW"/>
</dbReference>
<keyword evidence="9" id="KW-1133">Transmembrane helix</keyword>
<keyword evidence="5" id="KW-0812">Transmembrane</keyword>
<dbReference type="GO" id="GO:0005507">
    <property type="term" value="F:copper ion binding"/>
    <property type="evidence" value="ECO:0007669"/>
    <property type="project" value="InterPro"/>
</dbReference>
<dbReference type="InterPro" id="IPR011707">
    <property type="entry name" value="Cu-oxidase-like_N"/>
</dbReference>
<dbReference type="InterPro" id="IPR008972">
    <property type="entry name" value="Cupredoxin"/>
</dbReference>
<dbReference type="AlphaFoldDB" id="A0A564ZEH5"/>
<comment type="subcellular location">
    <subcellularLocation>
        <location evidence="2">Membrane</location>
        <topology evidence="2">Single-pass membrane protein</topology>
    </subcellularLocation>
</comment>
<feature type="compositionally biased region" description="Polar residues" evidence="16">
    <location>
        <begin position="156"/>
        <end position="168"/>
    </location>
</feature>
<evidence type="ECO:0000256" key="12">
    <source>
        <dbReference type="ARBA" id="ARBA00023065"/>
    </source>
</evidence>